<name>A0A5C6BHN4_9PLAN</name>
<organism evidence="1 2">
    <name type="scientific">Symmachiella macrocystis</name>
    <dbReference type="NCBI Taxonomy" id="2527985"/>
    <lineage>
        <taxon>Bacteria</taxon>
        <taxon>Pseudomonadati</taxon>
        <taxon>Planctomycetota</taxon>
        <taxon>Planctomycetia</taxon>
        <taxon>Planctomycetales</taxon>
        <taxon>Planctomycetaceae</taxon>
        <taxon>Symmachiella</taxon>
    </lineage>
</organism>
<dbReference type="PANTHER" id="PTHR43737">
    <property type="entry name" value="BLL7424 PROTEIN"/>
    <property type="match status" value="1"/>
</dbReference>
<evidence type="ECO:0000313" key="1">
    <source>
        <dbReference type="EMBL" id="TWU11232.1"/>
    </source>
</evidence>
<dbReference type="InterPro" id="IPR010869">
    <property type="entry name" value="DUF1501"/>
</dbReference>
<dbReference type="PROSITE" id="PS51318">
    <property type="entry name" value="TAT"/>
    <property type="match status" value="1"/>
</dbReference>
<sequence>MHPLEQHMAHSSRRSFLQNSSVGLGATALATLLNADSWAAPSGAQRVGGVVQPLHFPQKAKRVIFLCMAGGPSHLETFDYKPKLAEMDGQPMPAEFTAGQPIAQLQGQTLRCQGPLIGFNRHGESGQEISDFLPHTAKLADDLCIIRSMRTDQINHDPAHTVMNTGTSISGRPSMGSWINYGLGSESADLPGFVVLTSEGGRNPQPISSRQWHSGFLPSRMQGVEFRSNGDPVHYVNNPAGVSDTRQRDVVETINALNRVRNETVDNPEIATRIGQYELAFRMQASVPELMDLSGETQSTLDMYGTQGADGSYAANCLLARRLAERGVRFIHLYHRGWDHHGDLVSYMKTCCSLTDKPTAALLTDLKQRGMLDDTLLIWGGEFGRTPMFQGKGKNPGRDHHIRGFSMWMAGGGIRGGVTHGATDELGYNATDNIVHVNDLHATMLHQLGIDHKRLTYRFQGRDFRLTDIHGQVVRDILA</sequence>
<gene>
    <name evidence="1" type="ORF">CA54_00360</name>
</gene>
<keyword evidence="2" id="KW-1185">Reference proteome</keyword>
<dbReference type="OrthoDB" id="127333at2"/>
<dbReference type="Pfam" id="PF07394">
    <property type="entry name" value="DUF1501"/>
    <property type="match status" value="1"/>
</dbReference>
<dbReference type="Proteomes" id="UP000320735">
    <property type="component" value="Unassembled WGS sequence"/>
</dbReference>
<accession>A0A5C6BHN4</accession>
<dbReference type="InterPro" id="IPR006311">
    <property type="entry name" value="TAT_signal"/>
</dbReference>
<proteinExistence type="predicted"/>
<dbReference type="InterPro" id="IPR017850">
    <property type="entry name" value="Alkaline_phosphatase_core_sf"/>
</dbReference>
<dbReference type="EMBL" id="SJPP01000001">
    <property type="protein sequence ID" value="TWU11232.1"/>
    <property type="molecule type" value="Genomic_DNA"/>
</dbReference>
<protein>
    <recommendedName>
        <fullName evidence="3">Sulfatase</fullName>
    </recommendedName>
</protein>
<dbReference type="PANTHER" id="PTHR43737:SF1">
    <property type="entry name" value="DUF1501 DOMAIN-CONTAINING PROTEIN"/>
    <property type="match status" value="1"/>
</dbReference>
<dbReference type="Gene3D" id="3.40.720.10">
    <property type="entry name" value="Alkaline Phosphatase, subunit A"/>
    <property type="match status" value="1"/>
</dbReference>
<dbReference type="SUPFAM" id="SSF53649">
    <property type="entry name" value="Alkaline phosphatase-like"/>
    <property type="match status" value="1"/>
</dbReference>
<comment type="caution">
    <text evidence="1">The sequence shown here is derived from an EMBL/GenBank/DDBJ whole genome shotgun (WGS) entry which is preliminary data.</text>
</comment>
<evidence type="ECO:0000313" key="2">
    <source>
        <dbReference type="Proteomes" id="UP000320735"/>
    </source>
</evidence>
<dbReference type="AlphaFoldDB" id="A0A5C6BHN4"/>
<reference evidence="1 2" key="1">
    <citation type="submission" date="2019-02" db="EMBL/GenBank/DDBJ databases">
        <title>Deep-cultivation of Planctomycetes and their phenomic and genomic characterization uncovers novel biology.</title>
        <authorList>
            <person name="Wiegand S."/>
            <person name="Jogler M."/>
            <person name="Boedeker C."/>
            <person name="Pinto D."/>
            <person name="Vollmers J."/>
            <person name="Rivas-Marin E."/>
            <person name="Kohn T."/>
            <person name="Peeters S.H."/>
            <person name="Heuer A."/>
            <person name="Rast P."/>
            <person name="Oberbeckmann S."/>
            <person name="Bunk B."/>
            <person name="Jeske O."/>
            <person name="Meyerdierks A."/>
            <person name="Storesund J.E."/>
            <person name="Kallscheuer N."/>
            <person name="Luecker S."/>
            <person name="Lage O.M."/>
            <person name="Pohl T."/>
            <person name="Merkel B.J."/>
            <person name="Hornburger P."/>
            <person name="Mueller R.-W."/>
            <person name="Bruemmer F."/>
            <person name="Labrenz M."/>
            <person name="Spormann A.M."/>
            <person name="Op Den Camp H."/>
            <person name="Overmann J."/>
            <person name="Amann R."/>
            <person name="Jetten M.S.M."/>
            <person name="Mascher T."/>
            <person name="Medema M.H."/>
            <person name="Devos D.P."/>
            <person name="Kaster A.-K."/>
            <person name="Ovreas L."/>
            <person name="Rohde M."/>
            <person name="Galperin M.Y."/>
            <person name="Jogler C."/>
        </authorList>
    </citation>
    <scope>NUCLEOTIDE SEQUENCE [LARGE SCALE GENOMIC DNA]</scope>
    <source>
        <strain evidence="1 2">CA54</strain>
    </source>
</reference>
<evidence type="ECO:0008006" key="3">
    <source>
        <dbReference type="Google" id="ProtNLM"/>
    </source>
</evidence>
<dbReference type="RefSeq" id="WP_146368868.1">
    <property type="nucleotide sequence ID" value="NZ_SJPP01000001.1"/>
</dbReference>